<dbReference type="SUPFAM" id="SSF53850">
    <property type="entry name" value="Periplasmic binding protein-like II"/>
    <property type="match status" value="1"/>
</dbReference>
<accession>A0ABT5VQW9</accession>
<evidence type="ECO:0000256" key="3">
    <source>
        <dbReference type="ARBA" id="ARBA00022553"/>
    </source>
</evidence>
<dbReference type="SUPFAM" id="SSF55874">
    <property type="entry name" value="ATPase domain of HSP90 chaperone/DNA topoisomerase II/histidine kinase"/>
    <property type="match status" value="1"/>
</dbReference>
<keyword evidence="4" id="KW-0808">Transferase</keyword>
<keyword evidence="7" id="KW-0812">Transmembrane</keyword>
<evidence type="ECO:0000313" key="10">
    <source>
        <dbReference type="Proteomes" id="UP001528920"/>
    </source>
</evidence>
<dbReference type="SMART" id="SM00062">
    <property type="entry name" value="PBPb"/>
    <property type="match status" value="1"/>
</dbReference>
<dbReference type="PROSITE" id="PS50109">
    <property type="entry name" value="HIS_KIN"/>
    <property type="match status" value="1"/>
</dbReference>
<sequence length="548" mass="63154">MKFKKCIHLILIGIIVLLTSCDTKNEDFLTQKEKSWLKQHPNIKIAVSTSFPPFQFIDEEQKSIGISIDILNLLEENIDYTFEKVYFNNWKNILTAGKTKQVDVILEIQETVDRKNYFHFTKPFISIPHVIIMRKNTVDQISIDELENLQIGVVNNYAVQEYIKDFYPELKLYPLPDDLTCLQALSNQKIDAVITQQGYASYEIHKEVISNLQIVGNIGYDNELGFAIRKDWAILTRILDKGLARIQLKEKNAIINKWIPIHPIPFWQSNIFWGIMLLILIGLILFFAMVYLWNKSLRRRVAIKTHQLTKLKEKAEESNRLKSSFLANMSHEIRTPMNAIQGFSELIITDKLSPEQKERYSQIISKNCDSLSNLVDEILDLSQIESGLITITNQEFELINCIEEVIYSNSINIPKDKNIQIIFSNQFKQDSLLINTDPLRFKQILNNLLNNAIKFTNQGDITITGSFSDINELQFCVQDHGIGIEKSALNSIFDRFRKIENDTTVLYRGSGLGLNICKKLLELMDGQIWVKSTIGTGSSFYFTLPIKP</sequence>
<dbReference type="InterPro" id="IPR005467">
    <property type="entry name" value="His_kinase_dom"/>
</dbReference>
<dbReference type="Gene3D" id="1.10.287.130">
    <property type="match status" value="1"/>
</dbReference>
<comment type="caution">
    <text evidence="9">The sequence shown here is derived from an EMBL/GenBank/DDBJ whole genome shotgun (WGS) entry which is preliminary data.</text>
</comment>
<evidence type="ECO:0000256" key="1">
    <source>
        <dbReference type="ARBA" id="ARBA00000085"/>
    </source>
</evidence>
<dbReference type="Gene3D" id="3.40.190.10">
    <property type="entry name" value="Periplasmic binding protein-like II"/>
    <property type="match status" value="2"/>
</dbReference>
<dbReference type="CDD" id="cd01007">
    <property type="entry name" value="PBP2_BvgS_HisK_like"/>
    <property type="match status" value="1"/>
</dbReference>
<dbReference type="Gene3D" id="3.30.565.10">
    <property type="entry name" value="Histidine kinase-like ATPase, C-terminal domain"/>
    <property type="match status" value="1"/>
</dbReference>
<organism evidence="9 10">
    <name type="scientific">Paralabilibaculum antarcticum</name>
    <dbReference type="NCBI Taxonomy" id="2912572"/>
    <lineage>
        <taxon>Bacteria</taxon>
        <taxon>Pseudomonadati</taxon>
        <taxon>Bacteroidota</taxon>
        <taxon>Bacteroidia</taxon>
        <taxon>Marinilabiliales</taxon>
        <taxon>Marinifilaceae</taxon>
        <taxon>Paralabilibaculum</taxon>
    </lineage>
</organism>
<evidence type="ECO:0000256" key="6">
    <source>
        <dbReference type="ARBA" id="ARBA00023012"/>
    </source>
</evidence>
<dbReference type="CDD" id="cd16922">
    <property type="entry name" value="HATPase_EvgS-ArcB-TorS-like"/>
    <property type="match status" value="1"/>
</dbReference>
<proteinExistence type="predicted"/>
<dbReference type="Pfam" id="PF00512">
    <property type="entry name" value="HisKA"/>
    <property type="match status" value="1"/>
</dbReference>
<feature type="transmembrane region" description="Helical" evidence="7">
    <location>
        <begin position="271"/>
        <end position="293"/>
    </location>
</feature>
<keyword evidence="3" id="KW-0597">Phosphoprotein</keyword>
<dbReference type="Pfam" id="PF02518">
    <property type="entry name" value="HATPase_c"/>
    <property type="match status" value="1"/>
</dbReference>
<dbReference type="CDD" id="cd00082">
    <property type="entry name" value="HisKA"/>
    <property type="match status" value="1"/>
</dbReference>
<dbReference type="InterPro" id="IPR001638">
    <property type="entry name" value="Solute-binding_3/MltF_N"/>
</dbReference>
<dbReference type="InterPro" id="IPR050736">
    <property type="entry name" value="Sensor_HK_Regulatory"/>
</dbReference>
<gene>
    <name evidence="9" type="ORF">L3049_04150</name>
</gene>
<comment type="catalytic activity">
    <reaction evidence="1">
        <text>ATP + protein L-histidine = ADP + protein N-phospho-L-histidine.</text>
        <dbReference type="EC" id="2.7.13.3"/>
    </reaction>
</comment>
<dbReference type="InterPro" id="IPR036097">
    <property type="entry name" value="HisK_dim/P_sf"/>
</dbReference>
<keyword evidence="5" id="KW-0418">Kinase</keyword>
<dbReference type="PROSITE" id="PS51257">
    <property type="entry name" value="PROKAR_LIPOPROTEIN"/>
    <property type="match status" value="1"/>
</dbReference>
<dbReference type="InterPro" id="IPR036890">
    <property type="entry name" value="HATPase_C_sf"/>
</dbReference>
<dbReference type="PRINTS" id="PR00344">
    <property type="entry name" value="BCTRLSENSOR"/>
</dbReference>
<evidence type="ECO:0000256" key="5">
    <source>
        <dbReference type="ARBA" id="ARBA00022777"/>
    </source>
</evidence>
<evidence type="ECO:0000259" key="8">
    <source>
        <dbReference type="PROSITE" id="PS50109"/>
    </source>
</evidence>
<dbReference type="Proteomes" id="UP001528920">
    <property type="component" value="Unassembled WGS sequence"/>
</dbReference>
<keyword evidence="6" id="KW-0902">Two-component regulatory system</keyword>
<dbReference type="SUPFAM" id="SSF47384">
    <property type="entry name" value="Homodimeric domain of signal transducing histidine kinase"/>
    <property type="match status" value="1"/>
</dbReference>
<dbReference type="InterPro" id="IPR003661">
    <property type="entry name" value="HisK_dim/P_dom"/>
</dbReference>
<dbReference type="PANTHER" id="PTHR43711:SF1">
    <property type="entry name" value="HISTIDINE KINASE 1"/>
    <property type="match status" value="1"/>
</dbReference>
<protein>
    <recommendedName>
        <fullName evidence="2">histidine kinase</fullName>
        <ecNumber evidence="2">2.7.13.3</ecNumber>
    </recommendedName>
</protein>
<reference evidence="9 10" key="1">
    <citation type="submission" date="2022-01" db="EMBL/GenBank/DDBJ databases">
        <title>Labilibaculum sp. nov, a marine bacterium isolated from Antarctica.</title>
        <authorList>
            <person name="Dai W."/>
        </authorList>
    </citation>
    <scope>NUCLEOTIDE SEQUENCE [LARGE SCALE GENOMIC DNA]</scope>
    <source>
        <strain evidence="9 10">DW002</strain>
    </source>
</reference>
<dbReference type="EMBL" id="JAKJSC010000001">
    <property type="protein sequence ID" value="MDE5417192.1"/>
    <property type="molecule type" value="Genomic_DNA"/>
</dbReference>
<keyword evidence="7" id="KW-1133">Transmembrane helix</keyword>
<keyword evidence="7" id="KW-0472">Membrane</keyword>
<keyword evidence="10" id="KW-1185">Reference proteome</keyword>
<dbReference type="PANTHER" id="PTHR43711">
    <property type="entry name" value="TWO-COMPONENT HISTIDINE KINASE"/>
    <property type="match status" value="1"/>
</dbReference>
<evidence type="ECO:0000256" key="2">
    <source>
        <dbReference type="ARBA" id="ARBA00012438"/>
    </source>
</evidence>
<dbReference type="RefSeq" id="WP_275108529.1">
    <property type="nucleotide sequence ID" value="NZ_JAKJSC010000001.1"/>
</dbReference>
<feature type="domain" description="Histidine kinase" evidence="8">
    <location>
        <begin position="328"/>
        <end position="548"/>
    </location>
</feature>
<evidence type="ECO:0000313" key="9">
    <source>
        <dbReference type="EMBL" id="MDE5417192.1"/>
    </source>
</evidence>
<dbReference type="InterPro" id="IPR004358">
    <property type="entry name" value="Sig_transdc_His_kin-like_C"/>
</dbReference>
<dbReference type="SMART" id="SM00387">
    <property type="entry name" value="HATPase_c"/>
    <property type="match status" value="1"/>
</dbReference>
<dbReference type="EC" id="2.7.13.3" evidence="2"/>
<dbReference type="SMART" id="SM00388">
    <property type="entry name" value="HisKA"/>
    <property type="match status" value="1"/>
</dbReference>
<dbReference type="Pfam" id="PF00497">
    <property type="entry name" value="SBP_bac_3"/>
    <property type="match status" value="1"/>
</dbReference>
<evidence type="ECO:0000256" key="4">
    <source>
        <dbReference type="ARBA" id="ARBA00022679"/>
    </source>
</evidence>
<dbReference type="InterPro" id="IPR003594">
    <property type="entry name" value="HATPase_dom"/>
</dbReference>
<name>A0ABT5VQW9_9BACT</name>
<evidence type="ECO:0000256" key="7">
    <source>
        <dbReference type="SAM" id="Phobius"/>
    </source>
</evidence>